<evidence type="ECO:0000313" key="3">
    <source>
        <dbReference type="Proteomes" id="UP000494108"/>
    </source>
</evidence>
<evidence type="ECO:0000256" key="1">
    <source>
        <dbReference type="SAM" id="SignalP"/>
    </source>
</evidence>
<sequence length="67" mass="6734">MLVSVMTLSAVTVAPLAAASSNLTVTAPGELPASRRIASTLTAAALPLNAPSTLSDSVTERPLTLLM</sequence>
<feature type="signal peptide" evidence="1">
    <location>
        <begin position="1"/>
        <end position="19"/>
    </location>
</feature>
<organism evidence="2 3">
    <name type="scientific">Achromobacter pestifer</name>
    <dbReference type="NCBI Taxonomy" id="1353889"/>
    <lineage>
        <taxon>Bacteria</taxon>
        <taxon>Pseudomonadati</taxon>
        <taxon>Pseudomonadota</taxon>
        <taxon>Betaproteobacteria</taxon>
        <taxon>Burkholderiales</taxon>
        <taxon>Alcaligenaceae</taxon>
        <taxon>Achromobacter</taxon>
    </lineage>
</organism>
<gene>
    <name evidence="2" type="ORF">LMG3431_02346</name>
</gene>
<dbReference type="AlphaFoldDB" id="A0A6S6YV22"/>
<proteinExistence type="predicted"/>
<accession>A0A6S6YV22</accession>
<evidence type="ECO:0000313" key="2">
    <source>
        <dbReference type="EMBL" id="CAB3643738.1"/>
    </source>
</evidence>
<keyword evidence="1" id="KW-0732">Signal</keyword>
<protein>
    <recommendedName>
        <fullName evidence="4">Secreted protein</fullName>
    </recommendedName>
</protein>
<feature type="chain" id="PRO_5028874952" description="Secreted protein" evidence="1">
    <location>
        <begin position="20"/>
        <end position="67"/>
    </location>
</feature>
<dbReference type="Proteomes" id="UP000494108">
    <property type="component" value="Unassembled WGS sequence"/>
</dbReference>
<keyword evidence="3" id="KW-1185">Reference proteome</keyword>
<evidence type="ECO:0008006" key="4">
    <source>
        <dbReference type="Google" id="ProtNLM"/>
    </source>
</evidence>
<reference evidence="2 3" key="1">
    <citation type="submission" date="2020-04" db="EMBL/GenBank/DDBJ databases">
        <authorList>
            <person name="De Canck E."/>
        </authorList>
    </citation>
    <scope>NUCLEOTIDE SEQUENCE [LARGE SCALE GENOMIC DNA]</scope>
    <source>
        <strain evidence="2 3">LMG 3431</strain>
    </source>
</reference>
<dbReference type="EMBL" id="CADIJX010000002">
    <property type="protein sequence ID" value="CAB3643738.1"/>
    <property type="molecule type" value="Genomic_DNA"/>
</dbReference>
<name>A0A6S6YV22_9BURK</name>